<proteinExistence type="predicted"/>
<feature type="compositionally biased region" description="Basic and acidic residues" evidence="1">
    <location>
        <begin position="9"/>
        <end position="44"/>
    </location>
</feature>
<dbReference type="Proteomes" id="UP001066276">
    <property type="component" value="Chromosome 1_2"/>
</dbReference>
<protein>
    <submittedName>
        <fullName evidence="2">Uncharacterized protein</fullName>
    </submittedName>
</protein>
<dbReference type="EMBL" id="JANPWB010000002">
    <property type="protein sequence ID" value="KAJ1211656.1"/>
    <property type="molecule type" value="Genomic_DNA"/>
</dbReference>
<feature type="compositionally biased region" description="Polar residues" evidence="1">
    <location>
        <begin position="138"/>
        <end position="147"/>
    </location>
</feature>
<accession>A0AAV7WF74</accession>
<gene>
    <name evidence="2" type="ORF">NDU88_007013</name>
</gene>
<feature type="compositionally biased region" description="Polar residues" evidence="1">
    <location>
        <begin position="256"/>
        <end position="265"/>
    </location>
</feature>
<feature type="region of interest" description="Disordered" evidence="1">
    <location>
        <begin position="238"/>
        <end position="265"/>
    </location>
</feature>
<evidence type="ECO:0000313" key="3">
    <source>
        <dbReference type="Proteomes" id="UP001066276"/>
    </source>
</evidence>
<reference evidence="2" key="1">
    <citation type="journal article" date="2022" name="bioRxiv">
        <title>Sequencing and chromosome-scale assembly of the giantPleurodeles waltlgenome.</title>
        <authorList>
            <person name="Brown T."/>
            <person name="Elewa A."/>
            <person name="Iarovenko S."/>
            <person name="Subramanian E."/>
            <person name="Araus A.J."/>
            <person name="Petzold A."/>
            <person name="Susuki M."/>
            <person name="Suzuki K.-i.T."/>
            <person name="Hayashi T."/>
            <person name="Toyoda A."/>
            <person name="Oliveira C."/>
            <person name="Osipova E."/>
            <person name="Leigh N.D."/>
            <person name="Simon A."/>
            <person name="Yun M.H."/>
        </authorList>
    </citation>
    <scope>NUCLEOTIDE SEQUENCE</scope>
    <source>
        <strain evidence="2">20211129_DDA</strain>
        <tissue evidence="2">Liver</tissue>
    </source>
</reference>
<keyword evidence="3" id="KW-1185">Reference proteome</keyword>
<feature type="region of interest" description="Disordered" evidence="1">
    <location>
        <begin position="134"/>
        <end position="166"/>
    </location>
</feature>
<evidence type="ECO:0000256" key="1">
    <source>
        <dbReference type="SAM" id="MobiDB-lite"/>
    </source>
</evidence>
<dbReference type="AlphaFoldDB" id="A0AAV7WF74"/>
<evidence type="ECO:0000313" key="2">
    <source>
        <dbReference type="EMBL" id="KAJ1211656.1"/>
    </source>
</evidence>
<comment type="caution">
    <text evidence="2">The sequence shown here is derived from an EMBL/GenBank/DDBJ whole genome shotgun (WGS) entry which is preliminary data.</text>
</comment>
<organism evidence="2 3">
    <name type="scientific">Pleurodeles waltl</name>
    <name type="common">Iberian ribbed newt</name>
    <dbReference type="NCBI Taxonomy" id="8319"/>
    <lineage>
        <taxon>Eukaryota</taxon>
        <taxon>Metazoa</taxon>
        <taxon>Chordata</taxon>
        <taxon>Craniata</taxon>
        <taxon>Vertebrata</taxon>
        <taxon>Euteleostomi</taxon>
        <taxon>Amphibia</taxon>
        <taxon>Batrachia</taxon>
        <taxon>Caudata</taxon>
        <taxon>Salamandroidea</taxon>
        <taxon>Salamandridae</taxon>
        <taxon>Pleurodelinae</taxon>
        <taxon>Pleurodeles</taxon>
    </lineage>
</organism>
<feature type="region of interest" description="Disordered" evidence="1">
    <location>
        <begin position="1"/>
        <end position="54"/>
    </location>
</feature>
<name>A0AAV7WF74_PLEWA</name>
<sequence>MRVFPHFLPVRDDVSENSDVRGEGNTDPKMEEEKPEVEERRCEDDREGDVPEGIPKKSRCLASVGWQHFKVEMSKCWGTKFEDGVNLQNATGMASVPHGPKIGIILIGTTCSPLNKQIVDSPTFWTPEPLDLRGAKPSQRQLWTSPASRDPTPKTPGEHLGCGSPPRRALGKSQRTFAFTGGGGNVVVALGDRALARRDPGHCCWRDLCSGEARRKRRVALYNSCGVIASGDRTLARRDPRHRYLREPGGGDTGENRQPFSSCRD</sequence>